<evidence type="ECO:0000259" key="1">
    <source>
        <dbReference type="Pfam" id="PF03235"/>
    </source>
</evidence>
<evidence type="ECO:0000313" key="3">
    <source>
        <dbReference type="Proteomes" id="UP001236657"/>
    </source>
</evidence>
<gene>
    <name evidence="2" type="ORF">RCF98_00465</name>
</gene>
<accession>A0ABY9MQI5</accession>
<proteinExistence type="predicted"/>
<dbReference type="PANTHER" id="PTHR37292">
    <property type="entry name" value="VNG6097C"/>
    <property type="match status" value="1"/>
</dbReference>
<dbReference type="InterPro" id="IPR004919">
    <property type="entry name" value="GmrSD_N"/>
</dbReference>
<dbReference type="RefSeq" id="WP_308394623.1">
    <property type="nucleotide sequence ID" value="NZ_CP133218.1"/>
</dbReference>
<keyword evidence="3" id="KW-1185">Reference proteome</keyword>
<reference evidence="2 3" key="1">
    <citation type="submission" date="2023-08" db="EMBL/GenBank/DDBJ databases">
        <title>New molecular markers tilS and rpoB for phylogenetic and monitoring studies of the genus Thiothrix biodiversity.</title>
        <authorList>
            <person name="Ravin N.V."/>
            <person name="Smolyakov D."/>
            <person name="Markov N.D."/>
            <person name="Beletsky A.V."/>
            <person name="Mardanov A.V."/>
            <person name="Rudenko T.S."/>
            <person name="Grabovich M.Y."/>
        </authorList>
    </citation>
    <scope>NUCLEOTIDE SEQUENCE [LARGE SCALE GENOMIC DNA]</scope>
    <source>
        <strain evidence="2 3">MK1</strain>
    </source>
</reference>
<name>A0ABY9MQI5_9GAMM</name>
<evidence type="ECO:0000313" key="2">
    <source>
        <dbReference type="EMBL" id="WML90842.1"/>
    </source>
</evidence>
<dbReference type="Proteomes" id="UP001236657">
    <property type="component" value="Chromosome"/>
</dbReference>
<organism evidence="2 3">
    <name type="scientific">Thiothrix lacustris</name>
    <dbReference type="NCBI Taxonomy" id="525917"/>
    <lineage>
        <taxon>Bacteria</taxon>
        <taxon>Pseudomonadati</taxon>
        <taxon>Pseudomonadota</taxon>
        <taxon>Gammaproteobacteria</taxon>
        <taxon>Thiotrichales</taxon>
        <taxon>Thiotrichaceae</taxon>
        <taxon>Thiothrix</taxon>
    </lineage>
</organism>
<dbReference type="PANTHER" id="PTHR37292:SF2">
    <property type="entry name" value="DUF262 DOMAIN-CONTAINING PROTEIN"/>
    <property type="match status" value="1"/>
</dbReference>
<protein>
    <submittedName>
        <fullName evidence="2">DUF262 domain-containing protein</fullName>
    </submittedName>
</protein>
<dbReference type="Pfam" id="PF03235">
    <property type="entry name" value="GmrSD_N"/>
    <property type="match status" value="1"/>
</dbReference>
<sequence>MSTFDSTKTPLPDMIREITEGKIQLPDFQRGWVWDDSHVRSLLVSVARSFPVGAVMLLETGGDIRFQVRPIENLKFPAAIPAPERLILDGQQRLTSLTQVLALDKPVKTFNEKNKRIDRYYYIDIETALEEDRLEEAFVALETDRTIKKNFGRDIVLDLSSRQKECEAFYFPCNQILNSDNWEESLQEYAPEKFGAYMQFRKKILNAFRSYQLPIIALGKSTSKEAVCLVFEKVNTGGVPLSVFELVTASFAADGFNLRDDWHGSNLRNVTGRVKKLTAETLLEGVEPTDFLQAISLLHTLEKRRIDLAAGKTGKAVAAVSAKRVSVLSLTLTNYQKWADEVEKGFLLAAKFLRKEYFFNSRDLPYRTQIVPLAAVLSQLKERWLEPKIYDKLCQWYWCGVLGELYGGAVETRIANDLEELLAWINEDGVQPRTIYEAAFQAGRLDTLRSRNSAAYKGLNVLVLREGATDFFWKATIQELDHEEVALDIHHIFPKAWCEEQGIKPAVFNAIINKTPISYKANRMIGRKAPSQYLDAIQSHKQVGLNDDNMNNILESHLIDPQTLRTDNFELFYTRRKERLLDIAGRAMGKSIEQDESGEITNMLDDDEEWK</sequence>
<feature type="domain" description="GmrSD restriction endonucleases N-terminal" evidence="1">
    <location>
        <begin position="13"/>
        <end position="251"/>
    </location>
</feature>
<dbReference type="EMBL" id="CP133218">
    <property type="protein sequence ID" value="WML90842.1"/>
    <property type="molecule type" value="Genomic_DNA"/>
</dbReference>